<protein>
    <submittedName>
        <fullName evidence="12">Inter-alpha-trypsin inhibitor heavy chain H3-like isoform X1</fullName>
    </submittedName>
</protein>
<dbReference type="PROSITE" id="PS51468">
    <property type="entry name" value="VIT"/>
    <property type="match status" value="1"/>
</dbReference>
<dbReference type="Pfam" id="PF08487">
    <property type="entry name" value="VIT"/>
    <property type="match status" value="1"/>
</dbReference>
<evidence type="ECO:0000256" key="4">
    <source>
        <dbReference type="ARBA" id="ARBA00022690"/>
    </source>
</evidence>
<feature type="compositionally biased region" description="Basic residues" evidence="8">
    <location>
        <begin position="689"/>
        <end position="699"/>
    </location>
</feature>
<feature type="domain" description="VWFA" evidence="10">
    <location>
        <begin position="276"/>
        <end position="459"/>
    </location>
</feature>
<dbReference type="SMART" id="SM00327">
    <property type="entry name" value="VWA"/>
    <property type="match status" value="1"/>
</dbReference>
<evidence type="ECO:0000256" key="9">
    <source>
        <dbReference type="SAM" id="SignalP"/>
    </source>
</evidence>
<keyword evidence="3" id="KW-0964">Secreted</keyword>
<dbReference type="Proteomes" id="UP001230051">
    <property type="component" value="Unassembled WGS sequence"/>
</dbReference>
<reference evidence="12" key="1">
    <citation type="submission" date="2022-02" db="EMBL/GenBank/DDBJ databases">
        <title>Atlantic sturgeon de novo genome assembly.</title>
        <authorList>
            <person name="Stock M."/>
            <person name="Klopp C."/>
            <person name="Guiguen Y."/>
            <person name="Cabau C."/>
            <person name="Parinello H."/>
            <person name="Santidrian Yebra-Pimentel E."/>
            <person name="Kuhl H."/>
            <person name="Dirks R.P."/>
            <person name="Guessner J."/>
            <person name="Wuertz S."/>
            <person name="Du K."/>
            <person name="Schartl M."/>
        </authorList>
    </citation>
    <scope>NUCLEOTIDE SEQUENCE</scope>
    <source>
        <strain evidence="12">STURGEONOMICS-FGT-2020</strain>
        <tissue evidence="12">Whole blood</tissue>
    </source>
</reference>
<dbReference type="SMART" id="SM00609">
    <property type="entry name" value="VIT"/>
    <property type="match status" value="1"/>
</dbReference>
<feature type="domain" description="VIT" evidence="11">
    <location>
        <begin position="21"/>
        <end position="150"/>
    </location>
</feature>
<dbReference type="Pfam" id="PF00092">
    <property type="entry name" value="VWA"/>
    <property type="match status" value="1"/>
</dbReference>
<dbReference type="InterPro" id="IPR050934">
    <property type="entry name" value="ITIH"/>
</dbReference>
<evidence type="ECO:0000313" key="13">
    <source>
        <dbReference type="Proteomes" id="UP001230051"/>
    </source>
</evidence>
<dbReference type="PANTHER" id="PTHR10338">
    <property type="entry name" value="INTER-ALPHA-TRYPSIN INHIBITOR HEAVY CHAIN FAMILY MEMBER"/>
    <property type="match status" value="1"/>
</dbReference>
<dbReference type="CDD" id="cd01461">
    <property type="entry name" value="vWA_interalpha_trypsin_inhibitor"/>
    <property type="match status" value="1"/>
</dbReference>
<dbReference type="InterPro" id="IPR013694">
    <property type="entry name" value="VIT"/>
</dbReference>
<evidence type="ECO:0000256" key="2">
    <source>
        <dbReference type="ARBA" id="ARBA00010158"/>
    </source>
</evidence>
<keyword evidence="13" id="KW-1185">Reference proteome</keyword>
<dbReference type="InterPro" id="IPR036465">
    <property type="entry name" value="vWFA_dom_sf"/>
</dbReference>
<keyword evidence="5 9" id="KW-0732">Signal</keyword>
<feature type="chain" id="PRO_5042229853" evidence="9">
    <location>
        <begin position="20"/>
        <end position="796"/>
    </location>
</feature>
<evidence type="ECO:0000256" key="6">
    <source>
        <dbReference type="ARBA" id="ARBA00022900"/>
    </source>
</evidence>
<comment type="caution">
    <text evidence="12">The sequence shown here is derived from an EMBL/GenBank/DDBJ whole genome shotgun (WGS) entry which is preliminary data.</text>
</comment>
<dbReference type="PROSITE" id="PS50234">
    <property type="entry name" value="VWFA"/>
    <property type="match status" value="1"/>
</dbReference>
<evidence type="ECO:0000256" key="7">
    <source>
        <dbReference type="ARBA" id="ARBA00023180"/>
    </source>
</evidence>
<feature type="region of interest" description="Disordered" evidence="8">
    <location>
        <begin position="681"/>
        <end position="713"/>
    </location>
</feature>
<dbReference type="GO" id="GO:0005576">
    <property type="term" value="C:extracellular region"/>
    <property type="evidence" value="ECO:0007669"/>
    <property type="project" value="UniProtKB-SubCell"/>
</dbReference>
<keyword evidence="7" id="KW-0325">Glycoprotein</keyword>
<dbReference type="FunFam" id="3.40.50.410:FF:000013">
    <property type="entry name" value="inter-alpha-trypsin inhibitor heavy chain H2"/>
    <property type="match status" value="1"/>
</dbReference>
<gene>
    <name evidence="12" type="primary">ITIH3</name>
    <name evidence="12" type="ORF">AOXY_G31611</name>
</gene>
<dbReference type="AlphaFoldDB" id="A0AAD8CJA2"/>
<sequence length="796" mass="89088">MEASLCFALLLCFPAFTSTVVLPQKRSAQGHGSDLEIYSFHMDCKVTSRFAHNVLTSRMANRANASREVTFDVELPKHAFISNFSMTIDGKPYVGVVKKKEEAKQQYDQAVSRGHSAGLVKVSGRKMEEFKVSVNIAALSKVTFELTYEELLKRHLGKYELAIKVRPQQLVKHFKIDAHIYEPQGISFLDVHAAFLTNDLAETVKKTVTQDEAHVVFEPTLDQQRKCPECSESILDGEFIIKYDVKREASAGDIQIVNGYFVHYFAPTDLPRMRKNVVFVIDRSGSMHGKKMQQTREALLKILEDIHEDDHFGLITFDSEVSTWKSTLVQATPEMVQQAKTFVGRITDRGATDINAAVLKGVEMLKISKEEKKLPERSVSIIILLTDGDPTSGVTNLEQIQSNIKKGIEGLYTLYCLGFGFDVNYKFLEKLALENGGVARRIYESSDSALQLQGFYEEVATPLLQQVELQYPGNGVSDLTENVFRHYYNGSEIVVAGHITKNDLEILSVQIKARASSSDLTLAAETPVEEQDEAVKKHKYIFGEYIERLWAYLTIQQLLSKTVSAQPEEREALNEKALQLSLNYNFVTSLTSMVVTKPEEGQTDRTMVAHKPTEAEQGDRVDFSRHGIVGAAALPVSPGRTSSRVSHKKFRLSSVQSLPSRHPIHFHHPVSSSLDDYDLSMQAPQPTHRASRPTHKARPTHTAPPPTHTADENPRFVIPVKNKQRSVCFEIAASSDSVILQLISDADSGITINGELGEAGKSKFQKIGIVYKDLYEIEFNTQGLSWSVKLIIPFKH</sequence>
<organism evidence="12 13">
    <name type="scientific">Acipenser oxyrinchus oxyrinchus</name>
    <dbReference type="NCBI Taxonomy" id="40147"/>
    <lineage>
        <taxon>Eukaryota</taxon>
        <taxon>Metazoa</taxon>
        <taxon>Chordata</taxon>
        <taxon>Craniata</taxon>
        <taxon>Vertebrata</taxon>
        <taxon>Euteleostomi</taxon>
        <taxon>Actinopterygii</taxon>
        <taxon>Chondrostei</taxon>
        <taxon>Acipenseriformes</taxon>
        <taxon>Acipenseridae</taxon>
        <taxon>Acipenser</taxon>
    </lineage>
</organism>
<proteinExistence type="inferred from homology"/>
<keyword evidence="4" id="KW-0646">Protease inhibitor</keyword>
<comment type="similarity">
    <text evidence="2">Belongs to the ITIH family.</text>
</comment>
<dbReference type="PANTHER" id="PTHR10338:SF119">
    <property type="entry name" value="INTER-ALPHA-TRYPSIN INHIBITOR HEAVY CHAIN H4"/>
    <property type="match status" value="1"/>
</dbReference>
<evidence type="ECO:0000256" key="8">
    <source>
        <dbReference type="SAM" id="MobiDB-lite"/>
    </source>
</evidence>
<feature type="signal peptide" evidence="9">
    <location>
        <begin position="1"/>
        <end position="19"/>
    </location>
</feature>
<dbReference type="InterPro" id="IPR002035">
    <property type="entry name" value="VWF_A"/>
</dbReference>
<evidence type="ECO:0000256" key="1">
    <source>
        <dbReference type="ARBA" id="ARBA00004613"/>
    </source>
</evidence>
<dbReference type="EMBL" id="JAGXEW010000048">
    <property type="protein sequence ID" value="KAK1152050.1"/>
    <property type="molecule type" value="Genomic_DNA"/>
</dbReference>
<dbReference type="GO" id="GO:0004867">
    <property type="term" value="F:serine-type endopeptidase inhibitor activity"/>
    <property type="evidence" value="ECO:0007669"/>
    <property type="project" value="UniProtKB-KW"/>
</dbReference>
<evidence type="ECO:0000313" key="12">
    <source>
        <dbReference type="EMBL" id="KAK1152050.1"/>
    </source>
</evidence>
<evidence type="ECO:0000259" key="11">
    <source>
        <dbReference type="PROSITE" id="PS51468"/>
    </source>
</evidence>
<keyword evidence="6" id="KW-0722">Serine protease inhibitor</keyword>
<dbReference type="SUPFAM" id="SSF53300">
    <property type="entry name" value="vWA-like"/>
    <property type="match status" value="1"/>
</dbReference>
<accession>A0AAD8CJA2</accession>
<evidence type="ECO:0000259" key="10">
    <source>
        <dbReference type="PROSITE" id="PS50234"/>
    </source>
</evidence>
<evidence type="ECO:0000256" key="3">
    <source>
        <dbReference type="ARBA" id="ARBA00022525"/>
    </source>
</evidence>
<dbReference type="Gene3D" id="3.40.50.410">
    <property type="entry name" value="von Willebrand factor, type A domain"/>
    <property type="match status" value="1"/>
</dbReference>
<name>A0AAD8CJA2_ACIOX</name>
<evidence type="ECO:0000256" key="5">
    <source>
        <dbReference type="ARBA" id="ARBA00022729"/>
    </source>
</evidence>
<comment type="subcellular location">
    <subcellularLocation>
        <location evidence="1">Secreted</location>
    </subcellularLocation>
</comment>